<dbReference type="RefSeq" id="WP_269562055.1">
    <property type="nucleotide sequence ID" value="NZ_CP114768.1"/>
</dbReference>
<name>A0ABY7LVQ0_9BACT</name>
<keyword evidence="2" id="KW-1185">Reference proteome</keyword>
<evidence type="ECO:0000313" key="2">
    <source>
        <dbReference type="Proteomes" id="UP001211005"/>
    </source>
</evidence>
<protein>
    <submittedName>
        <fullName evidence="1">Uncharacterized protein</fullName>
    </submittedName>
</protein>
<proteinExistence type="predicted"/>
<gene>
    <name evidence="1" type="ORF">O3303_20895</name>
</gene>
<sequence>MPGELRNALSAAFFGNPLFSPLEQLLANHRIHECEDTGQLTHWLAELPAVLARRQTANLSTPTASASHGV</sequence>
<accession>A0ABY7LVQ0</accession>
<evidence type="ECO:0000313" key="1">
    <source>
        <dbReference type="EMBL" id="WBA44022.1"/>
    </source>
</evidence>
<keyword evidence="1" id="KW-0614">Plasmid</keyword>
<dbReference type="EMBL" id="CP114768">
    <property type="protein sequence ID" value="WBA44022.1"/>
    <property type="molecule type" value="Genomic_DNA"/>
</dbReference>
<organism evidence="1 2">
    <name type="scientific">Hymenobacter canadensis</name>
    <dbReference type="NCBI Taxonomy" id="2999067"/>
    <lineage>
        <taxon>Bacteria</taxon>
        <taxon>Pseudomonadati</taxon>
        <taxon>Bacteroidota</taxon>
        <taxon>Cytophagia</taxon>
        <taxon>Cytophagales</taxon>
        <taxon>Hymenobacteraceae</taxon>
        <taxon>Hymenobacter</taxon>
    </lineage>
</organism>
<reference evidence="1 2" key="1">
    <citation type="submission" date="2022-12" db="EMBL/GenBank/DDBJ databases">
        <title>Hymenobacter canadensis sp. nov. isolated from lake water of the Cambridge Bay, Canada.</title>
        <authorList>
            <person name="Kim W.H."/>
            <person name="Lee Y.M."/>
        </authorList>
    </citation>
    <scope>NUCLEOTIDE SEQUENCE [LARGE SCALE GENOMIC DNA]</scope>
    <source>
        <strain evidence="1 2">PAMC 29467</strain>
        <plasmid evidence="1 2">unnamed1</plasmid>
    </source>
</reference>
<geneLocation type="plasmid" evidence="1 2">
    <name>unnamed1</name>
</geneLocation>
<dbReference type="Proteomes" id="UP001211005">
    <property type="component" value="Plasmid unnamed1"/>
</dbReference>